<dbReference type="CDD" id="cd09917">
    <property type="entry name" value="F-box_SF"/>
    <property type="match status" value="1"/>
</dbReference>
<dbReference type="OrthoDB" id="3068749at2759"/>
<keyword evidence="3" id="KW-1185">Reference proteome</keyword>
<dbReference type="InterPro" id="IPR001810">
    <property type="entry name" value="F-box_dom"/>
</dbReference>
<dbReference type="Gene3D" id="1.20.1280.50">
    <property type="match status" value="1"/>
</dbReference>
<dbReference type="Pfam" id="PF12937">
    <property type="entry name" value="F-box-like"/>
    <property type="match status" value="1"/>
</dbReference>
<evidence type="ECO:0000313" key="3">
    <source>
        <dbReference type="Proteomes" id="UP000567179"/>
    </source>
</evidence>
<protein>
    <recommendedName>
        <fullName evidence="1">F-box domain-containing protein</fullName>
    </recommendedName>
</protein>
<comment type="caution">
    <text evidence="2">The sequence shown here is derived from an EMBL/GenBank/DDBJ whole genome shotgun (WGS) entry which is preliminary data.</text>
</comment>
<gene>
    <name evidence="2" type="ORF">D9619_012569</name>
</gene>
<reference evidence="2 3" key="1">
    <citation type="journal article" date="2020" name="ISME J.">
        <title>Uncovering the hidden diversity of litter-decomposition mechanisms in mushroom-forming fungi.</title>
        <authorList>
            <person name="Floudas D."/>
            <person name="Bentzer J."/>
            <person name="Ahren D."/>
            <person name="Johansson T."/>
            <person name="Persson P."/>
            <person name="Tunlid A."/>
        </authorList>
    </citation>
    <scope>NUCLEOTIDE SEQUENCE [LARGE SCALE GENOMIC DNA]</scope>
    <source>
        <strain evidence="2 3">CBS 101986</strain>
    </source>
</reference>
<proteinExistence type="predicted"/>
<feature type="domain" description="F-box" evidence="1">
    <location>
        <begin position="3"/>
        <end position="45"/>
    </location>
</feature>
<dbReference type="SUPFAM" id="SSF81383">
    <property type="entry name" value="F-box domain"/>
    <property type="match status" value="1"/>
</dbReference>
<evidence type="ECO:0000259" key="1">
    <source>
        <dbReference type="Pfam" id="PF12937"/>
    </source>
</evidence>
<dbReference type="InterPro" id="IPR036047">
    <property type="entry name" value="F-box-like_dom_sf"/>
</dbReference>
<accession>A0A8H5EYZ0</accession>
<dbReference type="AlphaFoldDB" id="A0A8H5EYZ0"/>
<sequence length="303" mass="34194">MVPDIPYDVFLQIFESCSDSKDVVSLGGVCAQWREFFDTRDVWAMLVSRFLDRRPSPRLHYVEISSYRDKDSVKNLYRRLKLSEMAWKVAGDYETKVEKLDLDPGCCAKTSILSPGGRFLIVFTNLIQAFCFDLDSRSPRPIAIIPAQIQTMSHYLPEGTDQTSDELAHEIQVEVSAPDIDSTAENLSFRAVVTYGARYHDSTAQVWQFDSVFDDATGQSSLTAFRLLSWAPGYGFLRCRSFLGNKLVLEAPYMDVGPGLPSGASKFLIFNWRKASENPSDFPLRTLFTYTSVELVQLLKVAS</sequence>
<evidence type="ECO:0000313" key="2">
    <source>
        <dbReference type="EMBL" id="KAF5317755.1"/>
    </source>
</evidence>
<organism evidence="2 3">
    <name type="scientific">Psilocybe cf. subviscida</name>
    <dbReference type="NCBI Taxonomy" id="2480587"/>
    <lineage>
        <taxon>Eukaryota</taxon>
        <taxon>Fungi</taxon>
        <taxon>Dikarya</taxon>
        <taxon>Basidiomycota</taxon>
        <taxon>Agaricomycotina</taxon>
        <taxon>Agaricomycetes</taxon>
        <taxon>Agaricomycetidae</taxon>
        <taxon>Agaricales</taxon>
        <taxon>Agaricineae</taxon>
        <taxon>Strophariaceae</taxon>
        <taxon>Psilocybe</taxon>
    </lineage>
</organism>
<dbReference type="Proteomes" id="UP000567179">
    <property type="component" value="Unassembled WGS sequence"/>
</dbReference>
<dbReference type="EMBL" id="JAACJJ010000032">
    <property type="protein sequence ID" value="KAF5317755.1"/>
    <property type="molecule type" value="Genomic_DNA"/>
</dbReference>
<name>A0A8H5EYZ0_9AGAR</name>